<dbReference type="PANTHER" id="PTHR47197:SF3">
    <property type="entry name" value="DIHYDRO-HEME D1 DEHYDROGENASE"/>
    <property type="match status" value="1"/>
</dbReference>
<gene>
    <name evidence="1" type="ORF">GF359_04365</name>
</gene>
<comment type="caution">
    <text evidence="1">The sequence shown here is derived from an EMBL/GenBank/DDBJ whole genome shotgun (WGS) entry which is preliminary data.</text>
</comment>
<dbReference type="EMBL" id="WJKJ01000142">
    <property type="protein sequence ID" value="MBD3364431.1"/>
    <property type="molecule type" value="Genomic_DNA"/>
</dbReference>
<accession>A0A9D5KAZ4</accession>
<dbReference type="Proteomes" id="UP000630660">
    <property type="component" value="Unassembled WGS sequence"/>
</dbReference>
<organism evidence="1 2">
    <name type="scientific">candidate division WOR-3 bacterium</name>
    <dbReference type="NCBI Taxonomy" id="2052148"/>
    <lineage>
        <taxon>Bacteria</taxon>
        <taxon>Bacteria division WOR-3</taxon>
    </lineage>
</organism>
<dbReference type="InterPro" id="IPR011048">
    <property type="entry name" value="Haem_d1_sf"/>
</dbReference>
<name>A0A9D5KAZ4_UNCW3</name>
<proteinExistence type="predicted"/>
<evidence type="ECO:0000313" key="2">
    <source>
        <dbReference type="Proteomes" id="UP000630660"/>
    </source>
</evidence>
<dbReference type="PANTHER" id="PTHR47197">
    <property type="entry name" value="PROTEIN NIRF"/>
    <property type="match status" value="1"/>
</dbReference>
<dbReference type="InterPro" id="IPR026444">
    <property type="entry name" value="Secre_tail"/>
</dbReference>
<feature type="non-terminal residue" evidence="1">
    <location>
        <position position="1"/>
    </location>
</feature>
<dbReference type="AlphaFoldDB" id="A0A9D5KAZ4"/>
<evidence type="ECO:0000313" key="1">
    <source>
        <dbReference type="EMBL" id="MBD3364431.1"/>
    </source>
</evidence>
<reference evidence="1" key="1">
    <citation type="submission" date="2019-11" db="EMBL/GenBank/DDBJ databases">
        <title>Microbial mats filling the niche in hypersaline microbial mats.</title>
        <authorList>
            <person name="Wong H.L."/>
            <person name="Macleod F.I."/>
            <person name="White R.A. III"/>
            <person name="Burns B.P."/>
        </authorList>
    </citation>
    <scope>NUCLEOTIDE SEQUENCE</scope>
    <source>
        <strain evidence="1">Bin_327</strain>
    </source>
</reference>
<dbReference type="NCBIfam" id="TIGR04183">
    <property type="entry name" value="Por_Secre_tail"/>
    <property type="match status" value="1"/>
</dbReference>
<protein>
    <submittedName>
        <fullName evidence="1">T9SS type A sorting domain-containing protein</fullName>
    </submittedName>
</protein>
<dbReference type="Pfam" id="PF08309">
    <property type="entry name" value="LVIVD"/>
    <property type="match status" value="12"/>
</dbReference>
<dbReference type="InterPro" id="IPR013211">
    <property type="entry name" value="LVIVD"/>
</dbReference>
<dbReference type="InterPro" id="IPR051200">
    <property type="entry name" value="Host-pathogen_enzymatic-act"/>
</dbReference>
<sequence length="752" mass="84065">MDLPRPAVRVKRFRQVGASRTIESRRDEMKKVVIVLTLVLIGTGFAQWEAFEERVGNQLETPDLYPQVEDSLNVRFVGNWPFGPCNAIAYDESRHLVFLASGGGVYIIDVITPANPIKISERIHTKGVVEDLFYDSSNQLLYIAANEAGLEIWDVSVPLFPERRSSFDIQGATRSVYVSGQNAFVYTYNGEIPENILYLIDVSSPSYPKEVSSVNTIYAYDLCVSNSYVYLAGSAYFQVFDVSKPTQPKELGECYLNIINELSISGSYAYGVSWTGLTIVDIADPNNPEVVLCTQKGGNDLYISDNYLYIVGDQSFRVYEISDPLNPELISKCNTSYNSSSVCISADYAFVSYTASGLDVIKLTDMSEPERVSHFDAPRGLINLDISGDYAYIVDFNKGLCIVDISNSKLPKTVSFWRDSTLYHNPLSVFVSGSYSYVANHGEPYYEYKSSLRIVNISDPYHPRTVACIEIELPNTVMSAYVMNNYLYIAADLLYIYDIVDPSHPKEVSSYETRKYAYEVQVVYPYAYIADDDGFLILDISNPYQPIEVGYYDAPHSVRDLSVEGSFAYLGLVNTYDAEFIVIDISEPTDPCEVACLDGTIRDLTVVNSYAYVAGYHLKVIDISDPWNPQQVGFYRTPGEISLGLSVSGDYIYVADDVAGLQIFDNYHVDIEETPLCNTTSSRLEGFLNTLSYDLPFESQLTIYSADGRKILKTTLEGKGAWEAPSNMSQGVYFASLTTPSEVLRTKLVVIR</sequence>
<dbReference type="SUPFAM" id="SSF51004">
    <property type="entry name" value="C-terminal (heme d1) domain of cytochrome cd1-nitrite reductase"/>
    <property type="match status" value="2"/>
</dbReference>